<reference evidence="1 2" key="1">
    <citation type="submission" date="2023-09" db="EMBL/GenBank/DDBJ databases">
        <authorList>
            <person name="Rey-Velasco X."/>
        </authorList>
    </citation>
    <scope>NUCLEOTIDE SEQUENCE [LARGE SCALE GENOMIC DNA]</scope>
    <source>
        <strain evidence="1 2">F388</strain>
    </source>
</reference>
<organism evidence="1 2">
    <name type="scientific">Croceitalea rosinachiae</name>
    <dbReference type="NCBI Taxonomy" id="3075596"/>
    <lineage>
        <taxon>Bacteria</taxon>
        <taxon>Pseudomonadati</taxon>
        <taxon>Bacteroidota</taxon>
        <taxon>Flavobacteriia</taxon>
        <taxon>Flavobacteriales</taxon>
        <taxon>Flavobacteriaceae</taxon>
        <taxon>Croceitalea</taxon>
    </lineage>
</organism>
<evidence type="ECO:0000313" key="1">
    <source>
        <dbReference type="EMBL" id="MDT0608028.1"/>
    </source>
</evidence>
<keyword evidence="2" id="KW-1185">Reference proteome</keyword>
<gene>
    <name evidence="1" type="ORF">RM706_13350</name>
</gene>
<dbReference type="Proteomes" id="UP001255246">
    <property type="component" value="Unassembled WGS sequence"/>
</dbReference>
<name>A0ABU3ADN3_9FLAO</name>
<dbReference type="RefSeq" id="WP_311352372.1">
    <property type="nucleotide sequence ID" value="NZ_JAVRHR010000003.1"/>
</dbReference>
<sequence length="133" mass="15859">MKEFWKIDEEIKNHLIEINKNNNIQSLYSKYGPTDRMLGSYLEIGYSKSAEDHLFKSIIPEILFEFNALRGQCIYEFNYPRDNANYNGDRELGFSCTDNSEHFRINTIKISYKSYGQNHLEFWSYLVEKLKSF</sequence>
<protein>
    <submittedName>
        <fullName evidence="1">Uncharacterized protein</fullName>
    </submittedName>
</protein>
<dbReference type="EMBL" id="JAVRHR010000003">
    <property type="protein sequence ID" value="MDT0608028.1"/>
    <property type="molecule type" value="Genomic_DNA"/>
</dbReference>
<proteinExistence type="predicted"/>
<evidence type="ECO:0000313" key="2">
    <source>
        <dbReference type="Proteomes" id="UP001255246"/>
    </source>
</evidence>
<accession>A0ABU3ADN3</accession>
<comment type="caution">
    <text evidence="1">The sequence shown here is derived from an EMBL/GenBank/DDBJ whole genome shotgun (WGS) entry which is preliminary data.</text>
</comment>